<dbReference type="InterPro" id="IPR011042">
    <property type="entry name" value="6-blade_b-propeller_TolB-like"/>
</dbReference>
<evidence type="ECO:0000313" key="1">
    <source>
        <dbReference type="EMBL" id="MEV0711570.1"/>
    </source>
</evidence>
<accession>A0ABV3G1L4</accession>
<keyword evidence="2" id="KW-1185">Reference proteome</keyword>
<comment type="caution">
    <text evidence="1">The sequence shown here is derived from an EMBL/GenBank/DDBJ whole genome shotgun (WGS) entry which is preliminary data.</text>
</comment>
<name>A0ABV3G1L4_9NOCA</name>
<protein>
    <submittedName>
        <fullName evidence="1">Phage tail protein</fullName>
    </submittedName>
</protein>
<dbReference type="SUPFAM" id="SSF101898">
    <property type="entry name" value="NHL repeat"/>
    <property type="match status" value="1"/>
</dbReference>
<organism evidence="1 2">
    <name type="scientific">Nocardia aurea</name>
    <dbReference type="NCBI Taxonomy" id="2144174"/>
    <lineage>
        <taxon>Bacteria</taxon>
        <taxon>Bacillati</taxon>
        <taxon>Actinomycetota</taxon>
        <taxon>Actinomycetes</taxon>
        <taxon>Mycobacteriales</taxon>
        <taxon>Nocardiaceae</taxon>
        <taxon>Nocardia</taxon>
    </lineage>
</organism>
<reference evidence="1 2" key="1">
    <citation type="submission" date="2024-06" db="EMBL/GenBank/DDBJ databases">
        <title>The Natural Products Discovery Center: Release of the First 8490 Sequenced Strains for Exploring Actinobacteria Biosynthetic Diversity.</title>
        <authorList>
            <person name="Kalkreuter E."/>
            <person name="Kautsar S.A."/>
            <person name="Yang D."/>
            <person name="Bader C.D."/>
            <person name="Teijaro C.N."/>
            <person name="Fluegel L."/>
            <person name="Davis C.M."/>
            <person name="Simpson J.R."/>
            <person name="Lauterbach L."/>
            <person name="Steele A.D."/>
            <person name="Gui C."/>
            <person name="Meng S."/>
            <person name="Li G."/>
            <person name="Viehrig K."/>
            <person name="Ye F."/>
            <person name="Su P."/>
            <person name="Kiefer A.F."/>
            <person name="Nichols A."/>
            <person name="Cepeda A.J."/>
            <person name="Yan W."/>
            <person name="Fan B."/>
            <person name="Jiang Y."/>
            <person name="Adhikari A."/>
            <person name="Zheng C.-J."/>
            <person name="Schuster L."/>
            <person name="Cowan T.M."/>
            <person name="Smanski M.J."/>
            <person name="Chevrette M.G."/>
            <person name="De Carvalho L.P.S."/>
            <person name="Shen B."/>
        </authorList>
    </citation>
    <scope>NUCLEOTIDE SEQUENCE [LARGE SCALE GENOMIC DNA]</scope>
    <source>
        <strain evidence="1 2">NPDC050403</strain>
    </source>
</reference>
<evidence type="ECO:0000313" key="2">
    <source>
        <dbReference type="Proteomes" id="UP001551695"/>
    </source>
</evidence>
<dbReference type="Gene3D" id="2.120.10.30">
    <property type="entry name" value="TolB, C-terminal domain"/>
    <property type="match status" value="1"/>
</dbReference>
<dbReference type="NCBIfam" id="TIGR02242">
    <property type="entry name" value="tail_TIGR02242"/>
    <property type="match status" value="1"/>
</dbReference>
<dbReference type="RefSeq" id="WP_357788048.1">
    <property type="nucleotide sequence ID" value="NZ_JBFAKC010000016.1"/>
</dbReference>
<sequence length="540" mass="57600">MISSYLRHLPPVLWDPARDDEFGLATFLLAFEKILTGLDDGIPIRRTADGRTHEHEPIATIIDRIPELFDPWRVPERFLPWLASWVALEFPNLQGREIWDEYQRRRATAEIARIHRLRGLRAGLDNALDLLSTSTIRPRVAIDDGDKLLTLTPSAVGVAPITALVTQGPALSEPFGIASRVLVNGLVRPRCVAVGGDGSLFVGDFGAATQVTALISRVWRVSPSGALDLAGDPPVPTPLAPGTADFTNVVAVAVRPKRGADPETLFILDRSKKLFSLPFPYTAATATLVTTVPTVRPMAMAVDGNGDVLVLDRGNIVGDPANPRVFVVRPGQPVGAPVALTTIKEPLSLHVRADGTLVIGDGGDQNSRDPGNLIRVQRVSPTNWTQSPMLAGQNPLVSPSAVVAADGDAFYVLDAGLRPFASGEGVVTMAAPASVYRVDGTGAVRRISDHGNLVFPTGMAVQGGRLVICDPGQLESPQEAPVLTRLSPFRFCVVVHLEEDNLPEDAVKRARAIGAISAGIGDIVDRMRPAHTLGTLIIAG</sequence>
<dbReference type="EMBL" id="JBFAKC010000016">
    <property type="protein sequence ID" value="MEV0711570.1"/>
    <property type="molecule type" value="Genomic_DNA"/>
</dbReference>
<dbReference type="Pfam" id="PF09684">
    <property type="entry name" value="Tail_P2_I"/>
    <property type="match status" value="1"/>
</dbReference>
<dbReference type="Proteomes" id="UP001551695">
    <property type="component" value="Unassembled WGS sequence"/>
</dbReference>
<dbReference type="InterPro" id="IPR006521">
    <property type="entry name" value="Tail_protein_I"/>
</dbReference>
<gene>
    <name evidence="1" type="ORF">AB0I48_28815</name>
</gene>
<proteinExistence type="predicted"/>
<dbReference type="InterPro" id="IPR011748">
    <property type="entry name" value="Unchr_phage_tail-like"/>
</dbReference>